<dbReference type="PROSITE" id="PS00216">
    <property type="entry name" value="SUGAR_TRANSPORT_1"/>
    <property type="match status" value="1"/>
</dbReference>
<feature type="transmembrane region" description="Helical" evidence="7">
    <location>
        <begin position="15"/>
        <end position="35"/>
    </location>
</feature>
<evidence type="ECO:0000313" key="9">
    <source>
        <dbReference type="EnsemblProtists" id="EOD23521"/>
    </source>
</evidence>
<dbReference type="InterPro" id="IPR005829">
    <property type="entry name" value="Sugar_transporter_CS"/>
</dbReference>
<proteinExistence type="predicted"/>
<dbReference type="EnsemblProtists" id="EOD23521">
    <property type="protein sequence ID" value="EOD23521"/>
    <property type="gene ID" value="EMIHUDRAFT_239505"/>
</dbReference>
<dbReference type="OMA" id="EWLANTM"/>
<evidence type="ECO:0000256" key="3">
    <source>
        <dbReference type="ARBA" id="ARBA00022692"/>
    </source>
</evidence>
<keyword evidence="4 7" id="KW-1133">Transmembrane helix</keyword>
<keyword evidence="2" id="KW-0813">Transport</keyword>
<feature type="transmembrane region" description="Helical" evidence="7">
    <location>
        <begin position="405"/>
        <end position="424"/>
    </location>
</feature>
<dbReference type="RefSeq" id="XP_005775950.1">
    <property type="nucleotide sequence ID" value="XM_005775893.1"/>
</dbReference>
<dbReference type="GO" id="GO:0016020">
    <property type="term" value="C:membrane"/>
    <property type="evidence" value="ECO:0007669"/>
    <property type="project" value="UniProtKB-SubCell"/>
</dbReference>
<feature type="compositionally biased region" description="Low complexity" evidence="6">
    <location>
        <begin position="221"/>
        <end position="233"/>
    </location>
</feature>
<evidence type="ECO:0000256" key="4">
    <source>
        <dbReference type="ARBA" id="ARBA00022989"/>
    </source>
</evidence>
<feature type="domain" description="Major facilitator superfamily (MFS) profile" evidence="8">
    <location>
        <begin position="16"/>
        <end position="429"/>
    </location>
</feature>
<dbReference type="CDD" id="cd17330">
    <property type="entry name" value="MFS_SLC46_TetA_like"/>
    <property type="match status" value="1"/>
</dbReference>
<dbReference type="SUPFAM" id="SSF103473">
    <property type="entry name" value="MFS general substrate transporter"/>
    <property type="match status" value="1"/>
</dbReference>
<dbReference type="Gene3D" id="1.20.1250.20">
    <property type="entry name" value="MFS general substrate transporter like domains"/>
    <property type="match status" value="1"/>
</dbReference>
<feature type="transmembrane region" description="Helical" evidence="7">
    <location>
        <begin position="184"/>
        <end position="204"/>
    </location>
</feature>
<name>A0A0D3JJ36_EMIH1</name>
<dbReference type="InterPro" id="IPR020846">
    <property type="entry name" value="MFS_dom"/>
</dbReference>
<evidence type="ECO:0000256" key="2">
    <source>
        <dbReference type="ARBA" id="ARBA00022448"/>
    </source>
</evidence>
<keyword evidence="3 7" id="KW-0812">Transmembrane</keyword>
<feature type="transmembrane region" description="Helical" evidence="7">
    <location>
        <begin position="276"/>
        <end position="295"/>
    </location>
</feature>
<dbReference type="PANTHER" id="PTHR23504:SF15">
    <property type="entry name" value="MAJOR FACILITATOR SUPERFAMILY (MFS) PROFILE DOMAIN-CONTAINING PROTEIN"/>
    <property type="match status" value="1"/>
</dbReference>
<comment type="subcellular location">
    <subcellularLocation>
        <location evidence="1">Membrane</location>
        <topology evidence="1">Multi-pass membrane protein</topology>
    </subcellularLocation>
</comment>
<dbReference type="HOGENOM" id="CLU_505732_0_0_1"/>
<dbReference type="GeneID" id="17269067"/>
<dbReference type="PROSITE" id="PS50850">
    <property type="entry name" value="MFS"/>
    <property type="match status" value="1"/>
</dbReference>
<feature type="transmembrane region" description="Helical" evidence="7">
    <location>
        <begin position="237"/>
        <end position="264"/>
    </location>
</feature>
<dbReference type="GO" id="GO:0022857">
    <property type="term" value="F:transmembrane transporter activity"/>
    <property type="evidence" value="ECO:0007669"/>
    <property type="project" value="InterPro"/>
</dbReference>
<sequence length="539" mass="56261">MALPISITNPTPRDWALFSIYLVVFIDMMATALTIPVMPYYVTAVCGCVDGECSDHICAKLGGSAPSLGYLYSSFGIAQLLSNGWMGPLSDRIGRRKILTVTLGGAMVGMLGSSFAPSYLLLLASRVFIGACSGTMSACNAYIADITAPAERPALMANVGTLVQFCFMFGPGVGAGLAQMDKRAPFWVGAGTSLFALVMATVSLKPPEEVFSYEKKDDDGPSSAASKSPTSGSRTNWPLIGILAAGTLMMSIAGASLMTCNALFLQAIYGFGSLEYGFVMMYSAVVSILVRSFLFNRVQQSLGLMRTASVGCAMQTVCFAGYSLLPKVEPGGSVIGPSLYVYVAFSTLSAIGSAFSAAAVTPFFSQLANRSNMGRVMSIASMMNSAGRVVGPPLFGTLFALNVRVPYRVAAMCVCVGGVVYYSVQVLHTRATQPVKPLADADSLEGPAALARMPSIDVGFARLAEAVRLAAVSRGYDMRSPEVVAGLIEAIEAAMPPCCAEDGTLESGVASSALGSDDLERRARATAAGVHIMRASAAS</sequence>
<feature type="transmembrane region" description="Helical" evidence="7">
    <location>
        <begin position="340"/>
        <end position="364"/>
    </location>
</feature>
<feature type="region of interest" description="Disordered" evidence="6">
    <location>
        <begin position="212"/>
        <end position="233"/>
    </location>
</feature>
<dbReference type="STRING" id="2903.R1EKQ3"/>
<evidence type="ECO:0000256" key="7">
    <source>
        <dbReference type="SAM" id="Phobius"/>
    </source>
</evidence>
<dbReference type="Proteomes" id="UP000013827">
    <property type="component" value="Unassembled WGS sequence"/>
</dbReference>
<dbReference type="Pfam" id="PF07690">
    <property type="entry name" value="MFS_1"/>
    <property type="match status" value="1"/>
</dbReference>
<evidence type="ECO:0000256" key="5">
    <source>
        <dbReference type="ARBA" id="ARBA00023136"/>
    </source>
</evidence>
<evidence type="ECO:0000313" key="10">
    <source>
        <dbReference type="Proteomes" id="UP000013827"/>
    </source>
</evidence>
<evidence type="ECO:0000256" key="1">
    <source>
        <dbReference type="ARBA" id="ARBA00004141"/>
    </source>
</evidence>
<dbReference type="AlphaFoldDB" id="A0A0D3JJ36"/>
<feature type="transmembrane region" description="Helical" evidence="7">
    <location>
        <begin position="98"/>
        <end position="117"/>
    </location>
</feature>
<accession>A0A0D3JJ36</accession>
<dbReference type="KEGG" id="ehx:EMIHUDRAFT_239505"/>
<keyword evidence="5 7" id="KW-0472">Membrane</keyword>
<protein>
    <recommendedName>
        <fullName evidence="8">Major facilitator superfamily (MFS) profile domain-containing protein</fullName>
    </recommendedName>
</protein>
<dbReference type="eggNOG" id="KOG2615">
    <property type="taxonomic scope" value="Eukaryota"/>
</dbReference>
<reference evidence="10" key="1">
    <citation type="journal article" date="2013" name="Nature">
        <title>Pan genome of the phytoplankton Emiliania underpins its global distribution.</title>
        <authorList>
            <person name="Read B.A."/>
            <person name="Kegel J."/>
            <person name="Klute M.J."/>
            <person name="Kuo A."/>
            <person name="Lefebvre S.C."/>
            <person name="Maumus F."/>
            <person name="Mayer C."/>
            <person name="Miller J."/>
            <person name="Monier A."/>
            <person name="Salamov A."/>
            <person name="Young J."/>
            <person name="Aguilar M."/>
            <person name="Claverie J.M."/>
            <person name="Frickenhaus S."/>
            <person name="Gonzalez K."/>
            <person name="Herman E.K."/>
            <person name="Lin Y.C."/>
            <person name="Napier J."/>
            <person name="Ogata H."/>
            <person name="Sarno A.F."/>
            <person name="Shmutz J."/>
            <person name="Schroeder D."/>
            <person name="de Vargas C."/>
            <person name="Verret F."/>
            <person name="von Dassow P."/>
            <person name="Valentin K."/>
            <person name="Van de Peer Y."/>
            <person name="Wheeler G."/>
            <person name="Dacks J.B."/>
            <person name="Delwiche C.F."/>
            <person name="Dyhrman S.T."/>
            <person name="Glockner G."/>
            <person name="John U."/>
            <person name="Richards T."/>
            <person name="Worden A.Z."/>
            <person name="Zhang X."/>
            <person name="Grigoriev I.V."/>
            <person name="Allen A.E."/>
            <person name="Bidle K."/>
            <person name="Borodovsky M."/>
            <person name="Bowler C."/>
            <person name="Brownlee C."/>
            <person name="Cock J.M."/>
            <person name="Elias M."/>
            <person name="Gladyshev V.N."/>
            <person name="Groth M."/>
            <person name="Guda C."/>
            <person name="Hadaegh A."/>
            <person name="Iglesias-Rodriguez M.D."/>
            <person name="Jenkins J."/>
            <person name="Jones B.M."/>
            <person name="Lawson T."/>
            <person name="Leese F."/>
            <person name="Lindquist E."/>
            <person name="Lobanov A."/>
            <person name="Lomsadze A."/>
            <person name="Malik S.B."/>
            <person name="Marsh M.E."/>
            <person name="Mackinder L."/>
            <person name="Mock T."/>
            <person name="Mueller-Roeber B."/>
            <person name="Pagarete A."/>
            <person name="Parker M."/>
            <person name="Probert I."/>
            <person name="Quesneville H."/>
            <person name="Raines C."/>
            <person name="Rensing S.A."/>
            <person name="Riano-Pachon D.M."/>
            <person name="Richier S."/>
            <person name="Rokitta S."/>
            <person name="Shiraiwa Y."/>
            <person name="Soanes D.M."/>
            <person name="van der Giezen M."/>
            <person name="Wahlund T.M."/>
            <person name="Williams B."/>
            <person name="Wilson W."/>
            <person name="Wolfe G."/>
            <person name="Wurch L.L."/>
        </authorList>
    </citation>
    <scope>NUCLEOTIDE SEQUENCE</scope>
</reference>
<evidence type="ECO:0000256" key="6">
    <source>
        <dbReference type="SAM" id="MobiDB-lite"/>
    </source>
</evidence>
<dbReference type="InterPro" id="IPR011701">
    <property type="entry name" value="MFS"/>
</dbReference>
<evidence type="ECO:0000259" key="8">
    <source>
        <dbReference type="PROSITE" id="PS50850"/>
    </source>
</evidence>
<dbReference type="PaxDb" id="2903-EOD23521"/>
<feature type="transmembrane region" description="Helical" evidence="7">
    <location>
        <begin position="307"/>
        <end position="325"/>
    </location>
</feature>
<dbReference type="PANTHER" id="PTHR23504">
    <property type="entry name" value="MAJOR FACILITATOR SUPERFAMILY DOMAIN-CONTAINING PROTEIN 10"/>
    <property type="match status" value="1"/>
</dbReference>
<organism evidence="9 10">
    <name type="scientific">Emiliania huxleyi (strain CCMP1516)</name>
    <dbReference type="NCBI Taxonomy" id="280463"/>
    <lineage>
        <taxon>Eukaryota</taxon>
        <taxon>Haptista</taxon>
        <taxon>Haptophyta</taxon>
        <taxon>Prymnesiophyceae</taxon>
        <taxon>Isochrysidales</taxon>
        <taxon>Noelaerhabdaceae</taxon>
        <taxon>Emiliania</taxon>
    </lineage>
</organism>
<dbReference type="InterPro" id="IPR036259">
    <property type="entry name" value="MFS_trans_sf"/>
</dbReference>
<keyword evidence="10" id="KW-1185">Reference proteome</keyword>
<reference evidence="9" key="2">
    <citation type="submission" date="2024-10" db="UniProtKB">
        <authorList>
            <consortium name="EnsemblProtists"/>
        </authorList>
    </citation>
    <scope>IDENTIFICATION</scope>
</reference>
<feature type="transmembrane region" description="Helical" evidence="7">
    <location>
        <begin position="155"/>
        <end position="178"/>
    </location>
</feature>